<keyword evidence="4" id="KW-1185">Reference proteome</keyword>
<feature type="region of interest" description="Disordered" evidence="2">
    <location>
        <begin position="1"/>
        <end position="25"/>
    </location>
</feature>
<keyword evidence="1" id="KW-0479">Metal-binding</keyword>
<dbReference type="InterPro" id="IPR036705">
    <property type="entry name" value="Ribosyl_crysJ1_sf"/>
</dbReference>
<keyword evidence="1" id="KW-0460">Magnesium</keyword>
<feature type="binding site" evidence="1">
    <location>
        <position position="329"/>
    </location>
    <ligand>
        <name>Mg(2+)</name>
        <dbReference type="ChEBI" id="CHEBI:18420"/>
        <label>1</label>
    </ligand>
</feature>
<dbReference type="AlphaFoldDB" id="A0AAV2H7D1"/>
<dbReference type="SUPFAM" id="SSF101478">
    <property type="entry name" value="ADP-ribosylglycohydrolase"/>
    <property type="match status" value="1"/>
</dbReference>
<dbReference type="InterPro" id="IPR050792">
    <property type="entry name" value="ADP-ribosylglycohydrolase"/>
</dbReference>
<evidence type="ECO:0000256" key="2">
    <source>
        <dbReference type="SAM" id="MobiDB-lite"/>
    </source>
</evidence>
<dbReference type="Gene3D" id="1.10.4080.10">
    <property type="entry name" value="ADP-ribosylation/Crystallin J1"/>
    <property type="match status" value="1"/>
</dbReference>
<comment type="caution">
    <text evidence="3">The sequence shown here is derived from an EMBL/GenBank/DDBJ whole genome shotgun (WGS) entry which is preliminary data.</text>
</comment>
<organism evidence="3 4">
    <name type="scientific">Lymnaea stagnalis</name>
    <name type="common">Great pond snail</name>
    <name type="synonym">Helix stagnalis</name>
    <dbReference type="NCBI Taxonomy" id="6523"/>
    <lineage>
        <taxon>Eukaryota</taxon>
        <taxon>Metazoa</taxon>
        <taxon>Spiralia</taxon>
        <taxon>Lophotrochozoa</taxon>
        <taxon>Mollusca</taxon>
        <taxon>Gastropoda</taxon>
        <taxon>Heterobranchia</taxon>
        <taxon>Euthyneura</taxon>
        <taxon>Panpulmonata</taxon>
        <taxon>Hygrophila</taxon>
        <taxon>Lymnaeoidea</taxon>
        <taxon>Lymnaeidae</taxon>
        <taxon>Lymnaea</taxon>
    </lineage>
</organism>
<feature type="binding site" evidence="1">
    <location>
        <position position="100"/>
    </location>
    <ligand>
        <name>Mg(2+)</name>
        <dbReference type="ChEBI" id="CHEBI:18420"/>
        <label>1</label>
    </ligand>
</feature>
<reference evidence="3 4" key="1">
    <citation type="submission" date="2024-04" db="EMBL/GenBank/DDBJ databases">
        <authorList>
            <consortium name="Genoscope - CEA"/>
            <person name="William W."/>
        </authorList>
    </citation>
    <scope>NUCLEOTIDE SEQUENCE [LARGE SCALE GENOMIC DNA]</scope>
</reference>
<dbReference type="GO" id="GO:0046872">
    <property type="term" value="F:metal ion binding"/>
    <property type="evidence" value="ECO:0007669"/>
    <property type="project" value="UniProtKB-KW"/>
</dbReference>
<proteinExistence type="predicted"/>
<protein>
    <submittedName>
        <fullName evidence="3">Uncharacterized protein</fullName>
    </submittedName>
</protein>
<dbReference type="EMBL" id="CAXITT010000042">
    <property type="protein sequence ID" value="CAL1529105.1"/>
    <property type="molecule type" value="Genomic_DNA"/>
</dbReference>
<dbReference type="PANTHER" id="PTHR16222">
    <property type="entry name" value="ADP-RIBOSYLGLYCOHYDROLASE"/>
    <property type="match status" value="1"/>
</dbReference>
<dbReference type="Pfam" id="PF03747">
    <property type="entry name" value="ADP_ribosyl_GH"/>
    <property type="match status" value="1"/>
</dbReference>
<comment type="cofactor">
    <cofactor evidence="1">
        <name>Mg(2+)</name>
        <dbReference type="ChEBI" id="CHEBI:18420"/>
    </cofactor>
    <text evidence="1">Binds 2 magnesium ions per subunit.</text>
</comment>
<evidence type="ECO:0000256" key="1">
    <source>
        <dbReference type="PIRSR" id="PIRSR605502-1"/>
    </source>
</evidence>
<evidence type="ECO:0000313" key="4">
    <source>
        <dbReference type="Proteomes" id="UP001497497"/>
    </source>
</evidence>
<dbReference type="Proteomes" id="UP001497497">
    <property type="component" value="Unassembled WGS sequence"/>
</dbReference>
<evidence type="ECO:0000313" key="3">
    <source>
        <dbReference type="EMBL" id="CAL1529105.1"/>
    </source>
</evidence>
<dbReference type="PANTHER" id="PTHR16222:SF40">
    <property type="entry name" value="ADP-RIBOSYLGLYCOHYDROLASE"/>
    <property type="match status" value="1"/>
</dbReference>
<gene>
    <name evidence="3" type="ORF">GSLYS_00003260001</name>
</gene>
<sequence length="386" mass="42956">MADGSRNYRGKIKDVPRSVPRPRRFTPYSVTQKEAGQTYDKILATIYGHVVGDAIGHLTETLSKEQASKVYGSVSKELELVHKKLLNDTVRRKWSLEDWTEESDMILIILESLVYCKGQVDVIDLAKRLMDWCERGFPELNDVCGHGLDSYTKSVITHPQFSEAPKDAAEICWRQSPKQLAAGNSAVTRSTVLGLHYFTAHAKVIQNTVEVCSVTHSDPRCKASCVAVTTAISLMLQKKHVKKNGLFDMDEIIDESYRYASNCLLGCPVEELKSLKKSLHSTSLKDLKLGDVGNMSFTYKAVGAGFWALKQKDFRTAIQDIVMEGGDSDANAAVAGALLGCKLGFSAIPQSWINGLRYRSWLDDLVNRYLHMMERGKALPKSESTV</sequence>
<feature type="binding site" evidence="1">
    <location>
        <position position="327"/>
    </location>
    <ligand>
        <name>Mg(2+)</name>
        <dbReference type="ChEBI" id="CHEBI:18420"/>
        <label>1</label>
    </ligand>
</feature>
<dbReference type="InterPro" id="IPR005502">
    <property type="entry name" value="Ribosyl_crysJ1"/>
</dbReference>
<accession>A0AAV2H7D1</accession>
<name>A0AAV2H7D1_LYMST</name>